<accession>A0A2D2B3K6</accession>
<dbReference type="KEGG" id="cmb:CSW64_21555"/>
<keyword evidence="1" id="KW-0812">Transmembrane</keyword>
<evidence type="ECO:0000313" key="2">
    <source>
        <dbReference type="EMBL" id="ATQ44786.1"/>
    </source>
</evidence>
<dbReference type="EMBL" id="CP024201">
    <property type="protein sequence ID" value="ATQ44786.1"/>
    <property type="molecule type" value="Genomic_DNA"/>
</dbReference>
<dbReference type="InterPro" id="IPR010664">
    <property type="entry name" value="LipoPS_assembly_LptC-rel"/>
</dbReference>
<dbReference type="Pfam" id="PF06835">
    <property type="entry name" value="LptC"/>
    <property type="match status" value="1"/>
</dbReference>
<reference evidence="2 3" key="1">
    <citation type="submission" date="2017-10" db="EMBL/GenBank/DDBJ databases">
        <title>Genome sequence of Caulobacter mirabilis FWC38.</title>
        <authorList>
            <person name="Fiebig A."/>
            <person name="Crosson S."/>
        </authorList>
    </citation>
    <scope>NUCLEOTIDE SEQUENCE [LARGE SCALE GENOMIC DNA]</scope>
    <source>
        <strain evidence="2 3">FWC 38</strain>
    </source>
</reference>
<protein>
    <recommendedName>
        <fullName evidence="4">LPS export ABC transporter periplasmic protein LptC</fullName>
    </recommendedName>
</protein>
<evidence type="ECO:0000313" key="3">
    <source>
        <dbReference type="Proteomes" id="UP000228945"/>
    </source>
</evidence>
<keyword evidence="1" id="KW-0472">Membrane</keyword>
<sequence length="207" mass="22596">MTEAAHPLSAPIDRDAAFARWRRRERLIRGLRMGLPAAMGVIALVLVGMVAASTLKAPKPVKSDDPVIRMVGARFQGRLEDGRSFLIGAEQAVRDERAPGQVALREPIMVVGAETPMPRRIMAREGSYDEKTQLLRLTGDVRIDDGAGNRVATNDTIIDTRTGQAVGQRGIESDGPVGRVAADSYTVKDKGDRVEFRGRVRTRVNPE</sequence>
<name>A0A2D2B3K6_9CAUL</name>
<evidence type="ECO:0008006" key="4">
    <source>
        <dbReference type="Google" id="ProtNLM"/>
    </source>
</evidence>
<evidence type="ECO:0000256" key="1">
    <source>
        <dbReference type="SAM" id="Phobius"/>
    </source>
</evidence>
<dbReference type="AlphaFoldDB" id="A0A2D2B3K6"/>
<gene>
    <name evidence="2" type="ORF">CSW64_21555</name>
</gene>
<proteinExistence type="predicted"/>
<organism evidence="2 3">
    <name type="scientific">Caulobacter mirabilis</name>
    <dbReference type="NCBI Taxonomy" id="69666"/>
    <lineage>
        <taxon>Bacteria</taxon>
        <taxon>Pseudomonadati</taxon>
        <taxon>Pseudomonadota</taxon>
        <taxon>Alphaproteobacteria</taxon>
        <taxon>Caulobacterales</taxon>
        <taxon>Caulobacteraceae</taxon>
        <taxon>Caulobacter</taxon>
    </lineage>
</organism>
<keyword evidence="3" id="KW-1185">Reference proteome</keyword>
<dbReference type="RefSeq" id="WP_099624034.1">
    <property type="nucleotide sequence ID" value="NZ_CP024201.1"/>
</dbReference>
<dbReference type="Proteomes" id="UP000228945">
    <property type="component" value="Chromosome"/>
</dbReference>
<dbReference type="Gene3D" id="2.60.450.10">
    <property type="entry name" value="Lipopolysaccharide (LPS) transport protein A like domain"/>
    <property type="match status" value="1"/>
</dbReference>
<feature type="transmembrane region" description="Helical" evidence="1">
    <location>
        <begin position="30"/>
        <end position="52"/>
    </location>
</feature>
<dbReference type="OrthoDB" id="7202252at2"/>
<keyword evidence="1" id="KW-1133">Transmembrane helix</keyword>